<evidence type="ECO:0000256" key="3">
    <source>
        <dbReference type="ARBA" id="ARBA00022490"/>
    </source>
</evidence>
<dbReference type="GO" id="GO:0045292">
    <property type="term" value="P:mRNA cis splicing, via spliceosome"/>
    <property type="evidence" value="ECO:0007669"/>
    <property type="project" value="TreeGrafter"/>
</dbReference>
<dbReference type="PANTHER" id="PTHR21399:SF0">
    <property type="entry name" value="METHYLOSOME SUBUNIT PICLN"/>
    <property type="match status" value="1"/>
</dbReference>
<dbReference type="Proteomes" id="UP001172673">
    <property type="component" value="Unassembled WGS sequence"/>
</dbReference>
<protein>
    <recommendedName>
        <fullName evidence="8">Regulator of volume decrease after cellular swelling-domain-containing protein</fullName>
    </recommendedName>
</protein>
<evidence type="ECO:0000256" key="5">
    <source>
        <dbReference type="SAM" id="MobiDB-lite"/>
    </source>
</evidence>
<evidence type="ECO:0000256" key="4">
    <source>
        <dbReference type="ARBA" id="ARBA00023242"/>
    </source>
</evidence>
<dbReference type="GO" id="GO:0000387">
    <property type="term" value="P:spliceosomal snRNP assembly"/>
    <property type="evidence" value="ECO:0007669"/>
    <property type="project" value="TreeGrafter"/>
</dbReference>
<feature type="region of interest" description="Disordered" evidence="5">
    <location>
        <begin position="164"/>
        <end position="185"/>
    </location>
</feature>
<feature type="region of interest" description="Disordered" evidence="5">
    <location>
        <begin position="63"/>
        <end position="83"/>
    </location>
</feature>
<dbReference type="GO" id="GO:0005681">
    <property type="term" value="C:spliceosomal complex"/>
    <property type="evidence" value="ECO:0007669"/>
    <property type="project" value="TreeGrafter"/>
</dbReference>
<dbReference type="Gene3D" id="2.30.29.30">
    <property type="entry name" value="Pleckstrin-homology domain (PH domain)/Phosphotyrosine-binding domain (PTB)"/>
    <property type="match status" value="1"/>
</dbReference>
<dbReference type="GO" id="GO:0034715">
    <property type="term" value="C:pICln-Sm protein complex"/>
    <property type="evidence" value="ECO:0007669"/>
    <property type="project" value="TreeGrafter"/>
</dbReference>
<dbReference type="PANTHER" id="PTHR21399">
    <property type="entry name" value="CHLORIDE CONDUCTANCE REGULATORY PROTEIN ICLN"/>
    <property type="match status" value="1"/>
</dbReference>
<proteinExistence type="predicted"/>
<evidence type="ECO:0008006" key="8">
    <source>
        <dbReference type="Google" id="ProtNLM"/>
    </source>
</evidence>
<feature type="region of interest" description="Disordered" evidence="5">
    <location>
        <begin position="267"/>
        <end position="326"/>
    </location>
</feature>
<sequence length="326" mass="34337">MEVLSEAPKPSSFVPLVEHQSSTPASFYTGPPVLHYYSDRSKLIILEHEAQSLPALAPLLAHSTSQAEPQDPIANGSSDTTSIGNQKVIENLDVYVTSDKLLLYSTTANTGLSIPYPSISLHAIQSLPSPSPGEQQGLYMQVLSQTSPEKEDPESISLTIIPTASAPPQVPAAHGPGTTETGLEAEEEKEQTPVLAMFNALSACSNLHPDPVEQGDEDDDEEGVVGSRLFRAGLAFPGTHDGGLPPAMPGSGGWITAENMHEFVDADGNWIGGEDEEQDEEGDGEEGGNGLGPGAGTVRSREDANSNGNGNAAEEGDDETKWRRTG</sequence>
<evidence type="ECO:0000313" key="6">
    <source>
        <dbReference type="EMBL" id="KAJ9617294.1"/>
    </source>
</evidence>
<dbReference type="EMBL" id="JAPDRK010000001">
    <property type="protein sequence ID" value="KAJ9617294.1"/>
    <property type="molecule type" value="Genomic_DNA"/>
</dbReference>
<keyword evidence="4" id="KW-0539">Nucleus</keyword>
<comment type="subcellular location">
    <subcellularLocation>
        <location evidence="2">Cytoplasm</location>
    </subcellularLocation>
    <subcellularLocation>
        <location evidence="1">Nucleus</location>
    </subcellularLocation>
</comment>
<name>A0AA38XQM3_9EURO</name>
<dbReference type="GO" id="GO:0005829">
    <property type="term" value="C:cytosol"/>
    <property type="evidence" value="ECO:0007669"/>
    <property type="project" value="TreeGrafter"/>
</dbReference>
<dbReference type="AlphaFoldDB" id="A0AA38XQM3"/>
<gene>
    <name evidence="6" type="ORF">H2200_001015</name>
</gene>
<evidence type="ECO:0000256" key="2">
    <source>
        <dbReference type="ARBA" id="ARBA00004496"/>
    </source>
</evidence>
<dbReference type="InterPro" id="IPR039924">
    <property type="entry name" value="ICln/Lot5/Saf5"/>
</dbReference>
<keyword evidence="7" id="KW-1185">Reference proteome</keyword>
<organism evidence="6 7">
    <name type="scientific">Cladophialophora chaetospira</name>
    <dbReference type="NCBI Taxonomy" id="386627"/>
    <lineage>
        <taxon>Eukaryota</taxon>
        <taxon>Fungi</taxon>
        <taxon>Dikarya</taxon>
        <taxon>Ascomycota</taxon>
        <taxon>Pezizomycotina</taxon>
        <taxon>Eurotiomycetes</taxon>
        <taxon>Chaetothyriomycetidae</taxon>
        <taxon>Chaetothyriales</taxon>
        <taxon>Herpotrichiellaceae</taxon>
        <taxon>Cladophialophora</taxon>
    </lineage>
</organism>
<dbReference type="Pfam" id="PF03517">
    <property type="entry name" value="Voldacs"/>
    <property type="match status" value="1"/>
</dbReference>
<feature type="compositionally biased region" description="Acidic residues" evidence="5">
    <location>
        <begin position="273"/>
        <end position="286"/>
    </location>
</feature>
<reference evidence="6" key="1">
    <citation type="submission" date="2022-10" db="EMBL/GenBank/DDBJ databases">
        <title>Culturing micro-colonial fungi from biological soil crusts in the Mojave desert and describing Neophaeococcomyces mojavensis, and introducing the new genera and species Taxawa tesnikishii.</title>
        <authorList>
            <person name="Kurbessoian T."/>
            <person name="Stajich J.E."/>
        </authorList>
    </citation>
    <scope>NUCLEOTIDE SEQUENCE</scope>
    <source>
        <strain evidence="6">TK_41</strain>
    </source>
</reference>
<evidence type="ECO:0000256" key="1">
    <source>
        <dbReference type="ARBA" id="ARBA00004123"/>
    </source>
</evidence>
<evidence type="ECO:0000313" key="7">
    <source>
        <dbReference type="Proteomes" id="UP001172673"/>
    </source>
</evidence>
<keyword evidence="3" id="KW-0963">Cytoplasm</keyword>
<accession>A0AA38XQM3</accession>
<comment type="caution">
    <text evidence="6">The sequence shown here is derived from an EMBL/GenBank/DDBJ whole genome shotgun (WGS) entry which is preliminary data.</text>
</comment>
<dbReference type="InterPro" id="IPR011993">
    <property type="entry name" value="PH-like_dom_sf"/>
</dbReference>